<dbReference type="PANTHER" id="PTHR33977:SF1">
    <property type="entry name" value="ZINC ION BINDING PROTEIN"/>
    <property type="match status" value="1"/>
</dbReference>
<dbReference type="PANTHER" id="PTHR33977">
    <property type="entry name" value="ZINC ION BINDING PROTEIN"/>
    <property type="match status" value="1"/>
</dbReference>
<reference evidence="2" key="1">
    <citation type="journal article" date="2020" name="Fungal Divers.">
        <title>Resolving the Mortierellaceae phylogeny through synthesis of multi-gene phylogenetics and phylogenomics.</title>
        <authorList>
            <person name="Vandepol N."/>
            <person name="Liber J."/>
            <person name="Desiro A."/>
            <person name="Na H."/>
            <person name="Kennedy M."/>
            <person name="Barry K."/>
            <person name="Grigoriev I.V."/>
            <person name="Miller A.N."/>
            <person name="O'Donnell K."/>
            <person name="Stajich J.E."/>
            <person name="Bonito G."/>
        </authorList>
    </citation>
    <scope>NUCLEOTIDE SEQUENCE</scope>
    <source>
        <strain evidence="2">MES-2147</strain>
    </source>
</reference>
<proteinExistence type="predicted"/>
<accession>A0A9P6IMF0</accession>
<dbReference type="OrthoDB" id="2402358at2759"/>
<organism evidence="2 3">
    <name type="scientific">Modicella reniformis</name>
    <dbReference type="NCBI Taxonomy" id="1440133"/>
    <lineage>
        <taxon>Eukaryota</taxon>
        <taxon>Fungi</taxon>
        <taxon>Fungi incertae sedis</taxon>
        <taxon>Mucoromycota</taxon>
        <taxon>Mortierellomycotina</taxon>
        <taxon>Mortierellomycetes</taxon>
        <taxon>Mortierellales</taxon>
        <taxon>Mortierellaceae</taxon>
        <taxon>Modicella</taxon>
    </lineage>
</organism>
<comment type="caution">
    <text evidence="2">The sequence shown here is derived from an EMBL/GenBank/DDBJ whole genome shotgun (WGS) entry which is preliminary data.</text>
</comment>
<evidence type="ECO:0000313" key="3">
    <source>
        <dbReference type="Proteomes" id="UP000749646"/>
    </source>
</evidence>
<dbReference type="Pfam" id="PF10551">
    <property type="entry name" value="MULE"/>
    <property type="match status" value="1"/>
</dbReference>
<dbReference type="Proteomes" id="UP000749646">
    <property type="component" value="Unassembled WGS sequence"/>
</dbReference>
<name>A0A9P6IMF0_9FUNG</name>
<keyword evidence="3" id="KW-1185">Reference proteome</keyword>
<protein>
    <recommendedName>
        <fullName evidence="1">MULE transposase domain-containing protein</fullName>
    </recommendedName>
</protein>
<gene>
    <name evidence="2" type="ORF">BGZ65_010487</name>
</gene>
<evidence type="ECO:0000313" key="2">
    <source>
        <dbReference type="EMBL" id="KAF9939433.1"/>
    </source>
</evidence>
<dbReference type="AlphaFoldDB" id="A0A9P6IMF0"/>
<dbReference type="InterPro" id="IPR018289">
    <property type="entry name" value="MULE_transposase_dom"/>
</dbReference>
<evidence type="ECO:0000259" key="1">
    <source>
        <dbReference type="Pfam" id="PF10551"/>
    </source>
</evidence>
<dbReference type="EMBL" id="JAAAHW010009529">
    <property type="protein sequence ID" value="KAF9939433.1"/>
    <property type="molecule type" value="Genomic_DNA"/>
</dbReference>
<sequence>MTNSETQKDSLENLSAEKWLLDLKEKGYFTHFDQEMGTVARFDSALDKRGQYHGFASRWQLEQLLAYGDTICIDGTHKIYGHDTNLFTIVVKSDQTQSGIPVAFLLTRSPKTDVVTMWLRALKDKLRSDFHKDYSPRVAVMDMGHVEFSAVKQVFPEARIFFCVFHVLQAWNRNFSDENLGLIGTDSNIKKSTKHLLSGFIGQRRASSYLVRSE</sequence>
<feature type="domain" description="MULE transposase" evidence="1">
    <location>
        <begin position="71"/>
        <end position="169"/>
    </location>
</feature>